<keyword evidence="3" id="KW-0645">Protease</keyword>
<dbReference type="PROSITE" id="PS00134">
    <property type="entry name" value="TRYPSIN_HIS"/>
    <property type="match status" value="1"/>
</dbReference>
<dbReference type="GO" id="GO:0006508">
    <property type="term" value="P:proteolysis"/>
    <property type="evidence" value="ECO:0007669"/>
    <property type="project" value="UniProtKB-KW"/>
</dbReference>
<dbReference type="OrthoDB" id="546450at2759"/>
<dbReference type="EMBL" id="CAJVCH010082614">
    <property type="protein sequence ID" value="CAG7721767.1"/>
    <property type="molecule type" value="Genomic_DNA"/>
</dbReference>
<evidence type="ECO:0000256" key="3">
    <source>
        <dbReference type="RuleBase" id="RU363034"/>
    </source>
</evidence>
<feature type="domain" description="Peptidase S1" evidence="4">
    <location>
        <begin position="1"/>
        <end position="237"/>
    </location>
</feature>
<dbReference type="Pfam" id="PF00089">
    <property type="entry name" value="Trypsin"/>
    <property type="match status" value="1"/>
</dbReference>
<dbReference type="PROSITE" id="PS00135">
    <property type="entry name" value="TRYPSIN_SER"/>
    <property type="match status" value="1"/>
</dbReference>
<dbReference type="InterPro" id="IPR001254">
    <property type="entry name" value="Trypsin_dom"/>
</dbReference>
<dbReference type="InterPro" id="IPR033116">
    <property type="entry name" value="TRYPSIN_SER"/>
</dbReference>
<evidence type="ECO:0000313" key="5">
    <source>
        <dbReference type="EMBL" id="CAG7721767.1"/>
    </source>
</evidence>
<dbReference type="Proteomes" id="UP000708208">
    <property type="component" value="Unassembled WGS sequence"/>
</dbReference>
<organism evidence="5 6">
    <name type="scientific">Allacma fusca</name>
    <dbReference type="NCBI Taxonomy" id="39272"/>
    <lineage>
        <taxon>Eukaryota</taxon>
        <taxon>Metazoa</taxon>
        <taxon>Ecdysozoa</taxon>
        <taxon>Arthropoda</taxon>
        <taxon>Hexapoda</taxon>
        <taxon>Collembola</taxon>
        <taxon>Symphypleona</taxon>
        <taxon>Sminthuridae</taxon>
        <taxon>Allacma</taxon>
    </lineage>
</organism>
<reference evidence="5" key="1">
    <citation type="submission" date="2021-06" db="EMBL/GenBank/DDBJ databases">
        <authorList>
            <person name="Hodson N. C."/>
            <person name="Mongue J. A."/>
            <person name="Jaron S. K."/>
        </authorList>
    </citation>
    <scope>NUCLEOTIDE SEQUENCE</scope>
</reference>
<evidence type="ECO:0000259" key="4">
    <source>
        <dbReference type="PROSITE" id="PS50240"/>
    </source>
</evidence>
<keyword evidence="1" id="KW-1015">Disulfide bond</keyword>
<comment type="caution">
    <text evidence="5">The sequence shown here is derived from an EMBL/GenBank/DDBJ whole genome shotgun (WGS) entry which is preliminary data.</text>
</comment>
<dbReference type="SMART" id="SM00020">
    <property type="entry name" value="Tryp_SPc"/>
    <property type="match status" value="1"/>
</dbReference>
<comment type="similarity">
    <text evidence="2">Belongs to the peptidase S1 family. CLIP subfamily.</text>
</comment>
<keyword evidence="6" id="KW-1185">Reference proteome</keyword>
<evidence type="ECO:0000313" key="6">
    <source>
        <dbReference type="Proteomes" id="UP000708208"/>
    </source>
</evidence>
<name>A0A8J2JMT4_9HEXA</name>
<dbReference type="PANTHER" id="PTHR24256">
    <property type="entry name" value="TRYPTASE-RELATED"/>
    <property type="match status" value="1"/>
</dbReference>
<dbReference type="InterPro" id="IPR018114">
    <property type="entry name" value="TRYPSIN_HIS"/>
</dbReference>
<accession>A0A8J2JMT4</accession>
<feature type="non-terminal residue" evidence="5">
    <location>
        <position position="1"/>
    </location>
</feature>
<evidence type="ECO:0000256" key="2">
    <source>
        <dbReference type="ARBA" id="ARBA00024195"/>
    </source>
</evidence>
<dbReference type="InterPro" id="IPR051487">
    <property type="entry name" value="Ser/Thr_Proteases_Immune/Dev"/>
</dbReference>
<dbReference type="FunFam" id="2.40.10.10:FF:000002">
    <property type="entry name" value="Transmembrane protease serine"/>
    <property type="match status" value="1"/>
</dbReference>
<proteinExistence type="inferred from homology"/>
<keyword evidence="3" id="KW-0720">Serine protease</keyword>
<gene>
    <name evidence="5" type="ORF">AFUS01_LOCUS10959</name>
</gene>
<dbReference type="AlphaFoldDB" id="A0A8J2JMT4"/>
<dbReference type="FunFam" id="2.40.10.10:FF:000068">
    <property type="entry name" value="transmembrane protease serine 2"/>
    <property type="match status" value="1"/>
</dbReference>
<protein>
    <recommendedName>
        <fullName evidence="4">Peptidase S1 domain-containing protein</fullName>
    </recommendedName>
</protein>
<evidence type="ECO:0000256" key="1">
    <source>
        <dbReference type="ARBA" id="ARBA00023157"/>
    </source>
</evidence>
<keyword evidence="3" id="KW-0378">Hydrolase</keyword>
<dbReference type="GO" id="GO:0004252">
    <property type="term" value="F:serine-type endopeptidase activity"/>
    <property type="evidence" value="ECO:0007669"/>
    <property type="project" value="InterPro"/>
</dbReference>
<sequence length="238" mass="27259">VPSQGLYPWMAAIMIRGRQFCGGTLIDDYHVLTAAHCIQHMNSYDVSQLEVYLGAHDLYSGAERNRVVRRAARVIYHKDFSHQTLLFDVAIIRLSKQVRYMSEPLVNVICLTTGNPRYDLNWPWVRLIGWGKLWDKGPQPSVLRYADVQVFPQQECSRRYGRLPRAGYIADHNVCAAGRKGTDACQGDSGGPLMRFFQNQNKWEQIGIVSWGVDCGRYPGVYTRVDSFLSWLDKQRQS</sequence>
<dbReference type="PROSITE" id="PS50240">
    <property type="entry name" value="TRYPSIN_DOM"/>
    <property type="match status" value="1"/>
</dbReference>
<dbReference type="CDD" id="cd00190">
    <property type="entry name" value="Tryp_SPc"/>
    <property type="match status" value="1"/>
</dbReference>